<protein>
    <submittedName>
        <fullName evidence="1">Uncharacterized protein</fullName>
    </submittedName>
</protein>
<dbReference type="EMBL" id="JANPWB010000001">
    <property type="protein sequence ID" value="KAJ1218755.1"/>
    <property type="molecule type" value="Genomic_DNA"/>
</dbReference>
<reference evidence="1" key="1">
    <citation type="journal article" date="2022" name="bioRxiv">
        <title>Sequencing and chromosome-scale assembly of the giantPleurodeles waltlgenome.</title>
        <authorList>
            <person name="Brown T."/>
            <person name="Elewa A."/>
            <person name="Iarovenko S."/>
            <person name="Subramanian E."/>
            <person name="Araus A.J."/>
            <person name="Petzold A."/>
            <person name="Susuki M."/>
            <person name="Suzuki K.-i.T."/>
            <person name="Hayashi T."/>
            <person name="Toyoda A."/>
            <person name="Oliveira C."/>
            <person name="Osipova E."/>
            <person name="Leigh N.D."/>
            <person name="Simon A."/>
            <person name="Yun M.H."/>
        </authorList>
    </citation>
    <scope>NUCLEOTIDE SEQUENCE</scope>
    <source>
        <strain evidence="1">20211129_DDA</strain>
        <tissue evidence="1">Liver</tissue>
    </source>
</reference>
<evidence type="ECO:0000313" key="1">
    <source>
        <dbReference type="EMBL" id="KAJ1218755.1"/>
    </source>
</evidence>
<accession>A0AAV7X180</accession>
<organism evidence="1 2">
    <name type="scientific">Pleurodeles waltl</name>
    <name type="common">Iberian ribbed newt</name>
    <dbReference type="NCBI Taxonomy" id="8319"/>
    <lineage>
        <taxon>Eukaryota</taxon>
        <taxon>Metazoa</taxon>
        <taxon>Chordata</taxon>
        <taxon>Craniata</taxon>
        <taxon>Vertebrata</taxon>
        <taxon>Euteleostomi</taxon>
        <taxon>Amphibia</taxon>
        <taxon>Batrachia</taxon>
        <taxon>Caudata</taxon>
        <taxon>Salamandroidea</taxon>
        <taxon>Salamandridae</taxon>
        <taxon>Pleurodelinae</taxon>
        <taxon>Pleurodeles</taxon>
    </lineage>
</organism>
<dbReference type="AlphaFoldDB" id="A0AAV7X180"/>
<keyword evidence="2" id="KW-1185">Reference proteome</keyword>
<dbReference type="Proteomes" id="UP001066276">
    <property type="component" value="Chromosome 1_1"/>
</dbReference>
<evidence type="ECO:0000313" key="2">
    <source>
        <dbReference type="Proteomes" id="UP001066276"/>
    </source>
</evidence>
<name>A0AAV7X180_PLEWA</name>
<sequence length="140" mass="15152">MGPLRAQAVSVSAAPVTAVFTASVPSGGPEIILLYEQGIAEMCPISCHYRLNSRKQQQLRSFSRIYYSLFLLAIHLNVFSVSELRALPSRLQAFSVTTAQLVGACGLWTIVPGKRAPFASAHEEMNTNKTLCRGNINGGL</sequence>
<comment type="caution">
    <text evidence="1">The sequence shown here is derived from an EMBL/GenBank/DDBJ whole genome shotgun (WGS) entry which is preliminary data.</text>
</comment>
<proteinExistence type="predicted"/>
<gene>
    <name evidence="1" type="ORF">NDU88_006331</name>
</gene>